<sequence>MAGGSGSIRQGGSYDRTNLWLYHHHLYPCLSSKPPTTESFKKRHRAETKRTCLKNIELLQENILRIFAESLHCDLKIIHGSNAIYTNECIVRTRSPEFYEVLKPYFIYNNKKIECFLDTPGIFHQVESFIRLLYSNLDLSQEERLLVELILNISCTVPTAEAPYTDETSHYKERSFKEIPLTTLTEGTRSILWKNCKLLDSNEANREDVIIDVSPMSSDMADSGLETGSASPRENSVSETSGMDLEESQAAEDISTDEDSNKITRRSKEARKQKQGCIISKHSNEITSCNDVHGVKSLIESAVMECISNDDATCSFDRPEQQQQQQLDSSGSSDENAHKTKEQSEEVSQYENRVLNDPFYESDCESDGNEQTNSFVPTESFEFIDPVNMSPGASDTEREFAKYEGFNKVENEKLNSSSEARSMTTEQLRHELSHSNDLPIKKSSSSTSSYYFIDASSLSDENEVLSMERTRDRHPSGRIASYISNSMDYVPSRSNNLPSDEQTHKYTARKQTSLQGGHERVAEFERELKLTEHLKPLAETRKVKRVDSTLDEKPEMDKGIEKEALVVEIKEADSGESTQASPCPDNSTSLNVMKDEISIVNNAREATSNVTVVEEEVQDKEDCEKKEDSETTDETRRPSLIRRNTFELDSNEETLSVLRQEYERRQGSLVFQNSIPQYSGHRVDGDSCFLPAVDTAVPILDTEPSPSAADISESGDMRYDSTMPFLLLDKVGHTAAQEGAENNCHLDISIENSNAVYPVIKSASDKFVIENKVELLDDLIENSSSSLPVNLNYTVEKEDRLLDLMKIKKRDERAPIVSGGASTSDYKKPTDSPIVRRKTESTPIVSGGSVIMNEPEVKAKPNRMSTSMTAWVVDMSGCNRSDAKSSMTFDTQEGMSQSFSSSDCIKSVKKCKSQDRQHGSLGFFVNLSNMETKKMTDAREAEKKEQNGTGKQYCEFYIDMSGKSDSNAKCKKQETVDPSNNKNQSVQEGNDKKNIFSMFIDLSEPSKKNGNETSSESCKGSLIKVYDKKVEADQSKVSDMNESDENGGSGSAQNHCIREQRSVRDNSKPSVFMFIESDSPVVRRRTLSSSRPVFKRHSWNVDKSQSASGNGHVGKELLFRKEHKRAHSLSVDRGDIRRIQTKGSNSSHSLSEVARADTLNAKNPKRLQEQDNGRNMDTSSEDVFEFDTRDTPPNSHIEIVNEELRVSVKHHDYKELISSEVEENMEISDVKLFEEEYSEVSVWDKTGTESTEGHTRKSETFDISSGSGPSPGSDNHDFELPDLLNGDIPNVEQKQGAAGGSKILEAQKSLNEKIKKIECELKRPDCEMLDQKHKDKSDSRSLRKNEKSNDYDLKDNQSGPSKTTGSSFVRLSDLDKTPARIDTSDAILSKEDRVTYRMSNSIPETSWIESKLVMSRSSGPVRTLSRKFTSVMTTSLPPKQKSPLEDMATDCEGEGIISESDLSSMQSSMGRSGAEGSTEETETSSLAGGKPYNRLGEDLLRMFLEEINPDVTIDVAGRRIRAHKCILSSRCQYFAAILSGGWVESAGNVIPLQGYSYNAVHFALCHIYSGESNIPDSISIVELATLADMLCLEGLKEVIGYTLKVKYCHLFHKPCQICAVGVLECMPLAAAYGLDEVYRKSLRWITRHFVRIWPCKAFATLPRELMDKCYHQHIVHMSTDNVLQTIMDCDKLLATLPNVRWAEPVFRLVSNLLETAVKFLSENFSGVLGNEKFQALGRELTWNISRLEDNFLAAADRLPPEQACKSYSKLHKMLATSQTDDPPSNMKWGQLFVDFLKKIQSRVEKCLVREATRAARTSSWLKMDLELRRRIQELACLVILPHETSKRPSRHSNFLKEPKAPSSRSTTSRSLDLRRVKLVITEHTDKTIKQATLVPQAKKVLNKPKSDPLERKVQEEKQAPSDSSSRPKSWPNKMEVKSRYLEPRNKSVTKETAPPAVQSEKVMVQQRRKIMISSSDSSRTSSPAVKRAVDKKPLAKIKLPIKKDVKALSSDSLTETNVSRVNNRKDTTSKSCGITRPESPTFKQKDTEIGLSVDSLAEPKKKSSIKMKTGKMDTSMSTDSLMTEITATPKSSTSNKLSPTLGRGINKTQVYDRTKKTSPPTQQRSPLTITRKPLRSLESSTAASRNRAVAVTPYQGSPNLRRNLLDAAKTPDILSKSVHQVASRTSPRQSAQTTSAVSNVIKRERKETLSNQQSLDSPSKRSSPKSTATYKVNKQPAAGVKKACKPGEDKVKTKCHNGEPVKQPTVGSRSGTFLKDEPTILKKADIKSSQANL</sequence>
<feature type="region of interest" description="Disordered" evidence="1">
    <location>
        <begin position="315"/>
        <end position="350"/>
    </location>
</feature>
<feature type="compositionally biased region" description="Polar residues" evidence="1">
    <location>
        <begin position="2209"/>
        <end position="2232"/>
    </location>
</feature>
<evidence type="ECO:0000313" key="5">
    <source>
        <dbReference type="RefSeq" id="XP_015604314.1"/>
    </source>
</evidence>
<accession>A0AAJ7C8Z2</accession>
<dbReference type="RefSeq" id="XP_015604313.1">
    <property type="nucleotide sequence ID" value="XM_015748827.2"/>
</dbReference>
<feature type="compositionally biased region" description="Basic and acidic residues" evidence="1">
    <location>
        <begin position="1330"/>
        <end position="1355"/>
    </location>
</feature>
<dbReference type="RefSeq" id="XP_015604319.1">
    <property type="nucleotide sequence ID" value="XM_015748833.2"/>
</dbReference>
<feature type="compositionally biased region" description="Polar residues" evidence="1">
    <location>
        <begin position="2074"/>
        <end position="2098"/>
    </location>
</feature>
<dbReference type="InterPro" id="IPR000210">
    <property type="entry name" value="BTB/POZ_dom"/>
</dbReference>
<feature type="compositionally biased region" description="Polar residues" evidence="1">
    <location>
        <begin position="2116"/>
        <end position="2128"/>
    </location>
</feature>
<feature type="compositionally biased region" description="Polar residues" evidence="1">
    <location>
        <begin position="414"/>
        <end position="426"/>
    </location>
</feature>
<feature type="region of interest" description="Disordered" evidence="1">
    <location>
        <begin position="1033"/>
        <end position="1063"/>
    </location>
</feature>
<dbReference type="Pfam" id="PF26017">
    <property type="entry name" value="BACK_BTBD8"/>
    <property type="match status" value="1"/>
</dbReference>
<feature type="compositionally biased region" description="Polar residues" evidence="1">
    <location>
        <begin position="1141"/>
        <end position="1150"/>
    </location>
</feature>
<evidence type="ECO:0000313" key="8">
    <source>
        <dbReference type="RefSeq" id="XP_015604319.1"/>
    </source>
</evidence>
<dbReference type="RefSeq" id="XP_015604316.1">
    <property type="nucleotide sequence ID" value="XM_015748830.2"/>
</dbReference>
<reference evidence="4 5" key="1">
    <citation type="submission" date="2025-04" db="UniProtKB">
        <authorList>
            <consortium name="RefSeq"/>
        </authorList>
    </citation>
    <scope>IDENTIFICATION</scope>
</reference>
<evidence type="ECO:0000313" key="3">
    <source>
        <dbReference type="Proteomes" id="UP000694920"/>
    </source>
</evidence>
<feature type="compositionally biased region" description="Acidic residues" evidence="1">
    <location>
        <begin position="244"/>
        <end position="258"/>
    </location>
</feature>
<feature type="compositionally biased region" description="Low complexity" evidence="1">
    <location>
        <begin position="1264"/>
        <end position="1273"/>
    </location>
</feature>
<feature type="compositionally biased region" description="Polar residues" evidence="1">
    <location>
        <begin position="976"/>
        <end position="988"/>
    </location>
</feature>
<keyword evidence="3" id="KW-1185">Reference proteome</keyword>
<feature type="compositionally biased region" description="Basic and acidic residues" evidence="1">
    <location>
        <begin position="1934"/>
        <end position="1949"/>
    </location>
</feature>
<feature type="compositionally biased region" description="Low complexity" evidence="1">
    <location>
        <begin position="1460"/>
        <end position="1476"/>
    </location>
</feature>
<feature type="region of interest" description="Disordered" evidence="1">
    <location>
        <begin position="1330"/>
        <end position="1371"/>
    </location>
</feature>
<organism evidence="3 7">
    <name type="scientific">Cephus cinctus</name>
    <name type="common">Wheat stem sawfly</name>
    <dbReference type="NCBI Taxonomy" id="211228"/>
    <lineage>
        <taxon>Eukaryota</taxon>
        <taxon>Metazoa</taxon>
        <taxon>Ecdysozoa</taxon>
        <taxon>Arthropoda</taxon>
        <taxon>Hexapoda</taxon>
        <taxon>Insecta</taxon>
        <taxon>Pterygota</taxon>
        <taxon>Neoptera</taxon>
        <taxon>Endopterygota</taxon>
        <taxon>Hymenoptera</taxon>
        <taxon>Cephoidea</taxon>
        <taxon>Cephidae</taxon>
        <taxon>Cephus</taxon>
    </lineage>
</organism>
<dbReference type="SUPFAM" id="SSF54695">
    <property type="entry name" value="POZ domain"/>
    <property type="match status" value="1"/>
</dbReference>
<dbReference type="GeneID" id="107272080"/>
<feature type="region of interest" description="Disordered" evidence="1">
    <location>
        <begin position="2024"/>
        <end position="2159"/>
    </location>
</feature>
<feature type="region of interest" description="Disordered" evidence="1">
    <location>
        <begin position="211"/>
        <end position="276"/>
    </location>
</feature>
<feature type="compositionally biased region" description="Basic and acidic residues" evidence="1">
    <location>
        <begin position="1904"/>
        <end position="1919"/>
    </location>
</feature>
<evidence type="ECO:0000313" key="6">
    <source>
        <dbReference type="RefSeq" id="XP_015604316.1"/>
    </source>
</evidence>
<dbReference type="RefSeq" id="XP_015604314.1">
    <property type="nucleotide sequence ID" value="XM_015748828.2"/>
</dbReference>
<proteinExistence type="predicted"/>
<dbReference type="KEGG" id="ccin:107272080"/>
<feature type="region of interest" description="Disordered" evidence="1">
    <location>
        <begin position="1129"/>
        <end position="1179"/>
    </location>
</feature>
<feature type="domain" description="BTB" evidence="2">
    <location>
        <begin position="1509"/>
        <end position="1576"/>
    </location>
</feature>
<evidence type="ECO:0000313" key="7">
    <source>
        <dbReference type="RefSeq" id="XP_015604317.1"/>
    </source>
</evidence>
<feature type="region of interest" description="Disordered" evidence="1">
    <location>
        <begin position="1899"/>
        <end position="1963"/>
    </location>
</feature>
<feature type="compositionally biased region" description="Basic and acidic residues" evidence="1">
    <location>
        <begin position="259"/>
        <end position="272"/>
    </location>
</feature>
<dbReference type="SMART" id="SM00225">
    <property type="entry name" value="BTB"/>
    <property type="match status" value="1"/>
</dbReference>
<dbReference type="InterPro" id="IPR011333">
    <property type="entry name" value="SKP1/BTB/POZ_sf"/>
</dbReference>
<evidence type="ECO:0000259" key="2">
    <source>
        <dbReference type="PROSITE" id="PS50097"/>
    </source>
</evidence>
<feature type="region of interest" description="Disordered" evidence="1">
    <location>
        <begin position="967"/>
        <end position="990"/>
    </location>
</feature>
<dbReference type="RefSeq" id="XP_015604317.1">
    <property type="nucleotide sequence ID" value="XM_015748831.2"/>
</dbReference>
<dbReference type="InterPro" id="IPR043225">
    <property type="entry name" value="BACK_BTBD8"/>
</dbReference>
<feature type="compositionally biased region" description="Polar residues" evidence="1">
    <location>
        <begin position="226"/>
        <end position="241"/>
    </location>
</feature>
<feature type="compositionally biased region" description="Basic and acidic residues" evidence="1">
    <location>
        <begin position="620"/>
        <end position="637"/>
    </location>
</feature>
<feature type="region of interest" description="Disordered" evidence="1">
    <location>
        <begin position="1244"/>
        <end position="1300"/>
    </location>
</feature>
<feature type="region of interest" description="Disordered" evidence="1">
    <location>
        <begin position="1460"/>
        <end position="1490"/>
    </location>
</feature>
<feature type="compositionally biased region" description="Basic and acidic residues" evidence="1">
    <location>
        <begin position="1251"/>
        <end position="1260"/>
    </location>
</feature>
<feature type="compositionally biased region" description="Polar residues" evidence="1">
    <location>
        <begin position="1356"/>
        <end position="1369"/>
    </location>
</feature>
<feature type="region of interest" description="Disordered" evidence="1">
    <location>
        <begin position="616"/>
        <end position="639"/>
    </location>
</feature>
<dbReference type="Pfam" id="PF00651">
    <property type="entry name" value="BTB"/>
    <property type="match status" value="1"/>
</dbReference>
<feature type="compositionally biased region" description="Polar residues" evidence="1">
    <location>
        <begin position="2177"/>
        <end position="2198"/>
    </location>
</feature>
<feature type="region of interest" description="Disordered" evidence="1">
    <location>
        <begin position="2176"/>
        <end position="2273"/>
    </location>
</feature>
<feature type="region of interest" description="Disordered" evidence="1">
    <location>
        <begin position="1847"/>
        <end position="1869"/>
    </location>
</feature>
<gene>
    <name evidence="4 5 6 7 8" type="primary">LOC107272080</name>
</gene>
<dbReference type="PANTHER" id="PTHR22427">
    <property type="entry name" value="GH15728P"/>
    <property type="match status" value="1"/>
</dbReference>
<dbReference type="Proteomes" id="UP000694920">
    <property type="component" value="Unplaced"/>
</dbReference>
<dbReference type="Gene3D" id="3.30.710.10">
    <property type="entry name" value="Potassium Channel Kv1.1, Chain A"/>
    <property type="match status" value="1"/>
</dbReference>
<dbReference type="CDD" id="cd18286">
    <property type="entry name" value="BTB2_POZ_BTBD8"/>
    <property type="match status" value="1"/>
</dbReference>
<feature type="region of interest" description="Disordered" evidence="1">
    <location>
        <begin position="412"/>
        <end position="444"/>
    </location>
</feature>
<dbReference type="PANTHER" id="PTHR22427:SF7">
    <property type="entry name" value="GH15728P"/>
    <property type="match status" value="1"/>
</dbReference>
<dbReference type="CDD" id="cd18490">
    <property type="entry name" value="BACK_BTBD8"/>
    <property type="match status" value="1"/>
</dbReference>
<feature type="compositionally biased region" description="Basic and acidic residues" evidence="1">
    <location>
        <begin position="2245"/>
        <end position="2259"/>
    </location>
</feature>
<evidence type="ECO:0000313" key="4">
    <source>
        <dbReference type="RefSeq" id="XP_015604313.1"/>
    </source>
</evidence>
<feature type="compositionally biased region" description="Basic and acidic residues" evidence="1">
    <location>
        <begin position="335"/>
        <end position="344"/>
    </location>
</feature>
<protein>
    <submittedName>
        <fullName evidence="4 5">Uncharacterized protein LOC107272080 isoform X1</fullName>
    </submittedName>
</protein>
<evidence type="ECO:0000256" key="1">
    <source>
        <dbReference type="SAM" id="MobiDB-lite"/>
    </source>
</evidence>
<dbReference type="PROSITE" id="PS50097">
    <property type="entry name" value="BTB"/>
    <property type="match status" value="1"/>
</dbReference>
<name>A0AAJ7C8Z2_CEPCN</name>